<sequence length="396" mass="43799">MKEVTSPTPTKEEAAVFVDNVPVYPSSETLNTPTPPAVKDLADEALPVEADEPPKKWFTKKKKCILAGIIVAICCIVGGVLGGVFGHQARERNKHPSYKKRQYTLVRNYSGTNFFDGFEFQNITDPTHGFVDYLPRNVSQSLGLLSANSTNVIIRSDSTHNVTAGRPSVRIQSNDYYNQVLVILDLVHMPFGCGTWPAFWMLGDDWPNGGEIDILEGVNRQAANQFTLHTKDGCTMKDAKRFQTGTNQALDCYVYAPDQGSNAGCGVSSLSSLSYGSGFNQNGGGIFALDWRSEGIRAWFFPRNSTPPDIYTANPQPHDWGYPDADFPNTYCDIDTNFQSQRIVFDLTFCGDWAGADSVYDLFGCPSTCTSFVANSPKNFTEAYWNIRSLQVFKGK</sequence>
<evidence type="ECO:0000256" key="3">
    <source>
        <dbReference type="ARBA" id="ARBA00023295"/>
    </source>
</evidence>
<organism evidence="6 8">
    <name type="scientific">Schizosaccharomyces japonicus (strain yFS275 / FY16936)</name>
    <name type="common">Fission yeast</name>
    <dbReference type="NCBI Taxonomy" id="402676"/>
    <lineage>
        <taxon>Eukaryota</taxon>
        <taxon>Fungi</taxon>
        <taxon>Dikarya</taxon>
        <taxon>Ascomycota</taxon>
        <taxon>Taphrinomycotina</taxon>
        <taxon>Schizosaccharomycetes</taxon>
        <taxon>Schizosaccharomycetales</taxon>
        <taxon>Schizosaccharomycetaceae</taxon>
        <taxon>Schizosaccharomyces</taxon>
    </lineage>
</organism>
<dbReference type="Gene3D" id="2.60.120.200">
    <property type="match status" value="1"/>
</dbReference>
<dbReference type="AlphaFoldDB" id="B6K6J4"/>
<name>B6K6J4_SCHJY</name>
<evidence type="ECO:0000313" key="6">
    <source>
        <dbReference type="EMBL" id="EEB09148.1"/>
    </source>
</evidence>
<dbReference type="OMA" id="FTEAYWR"/>
<feature type="transmembrane region" description="Helical" evidence="4">
    <location>
        <begin position="64"/>
        <end position="85"/>
    </location>
</feature>
<dbReference type="CDD" id="cd02181">
    <property type="entry name" value="GH16_fungal_Lam16A_glucanase"/>
    <property type="match status" value="1"/>
</dbReference>
<dbReference type="Pfam" id="PF26113">
    <property type="entry name" value="GH16_XgeA"/>
    <property type="match status" value="1"/>
</dbReference>
<dbReference type="SUPFAM" id="SSF49899">
    <property type="entry name" value="Concanavalin A-like lectins/glucanases"/>
    <property type="match status" value="1"/>
</dbReference>
<dbReference type="HOGENOM" id="CLU_016972_1_0_1"/>
<feature type="domain" description="GH16" evidence="5">
    <location>
        <begin position="96"/>
        <end position="362"/>
    </location>
</feature>
<keyword evidence="3" id="KW-0326">Glycosidase</keyword>
<evidence type="ECO:0000313" key="8">
    <source>
        <dbReference type="Proteomes" id="UP000001744"/>
    </source>
</evidence>
<evidence type="ECO:0000256" key="4">
    <source>
        <dbReference type="SAM" id="Phobius"/>
    </source>
</evidence>
<dbReference type="GO" id="GO:0016787">
    <property type="term" value="F:hydrolase activity"/>
    <property type="evidence" value="ECO:0000318"/>
    <property type="project" value="GO_Central"/>
</dbReference>
<dbReference type="FunFam" id="2.60.120.200:FF:000114">
    <property type="entry name" value="Probable endo-1,3(4)-beta-glucanase NFIA_089530"/>
    <property type="match status" value="1"/>
</dbReference>
<dbReference type="STRING" id="402676.B6K6J4"/>
<dbReference type="PANTHER" id="PTHR10963:SF24">
    <property type="entry name" value="GLYCOSIDASE C21B10.07-RELATED"/>
    <property type="match status" value="1"/>
</dbReference>
<dbReference type="eggNOG" id="ENOG502QUM3">
    <property type="taxonomic scope" value="Eukaryota"/>
</dbReference>
<dbReference type="VEuPathDB" id="FungiDB:SJAG_04327"/>
<gene>
    <name evidence="7" type="primary">crr1</name>
    <name evidence="6" type="ORF">SJAG_04327</name>
</gene>
<dbReference type="GO" id="GO:0009251">
    <property type="term" value="P:glucan catabolic process"/>
    <property type="evidence" value="ECO:0000318"/>
    <property type="project" value="GO_Central"/>
</dbReference>
<dbReference type="GO" id="GO:0004553">
    <property type="term" value="F:hydrolase activity, hydrolyzing O-glycosyl compounds"/>
    <property type="evidence" value="ECO:0007669"/>
    <property type="project" value="InterPro"/>
</dbReference>
<accession>B6K6J4</accession>
<evidence type="ECO:0000259" key="5">
    <source>
        <dbReference type="PROSITE" id="PS51762"/>
    </source>
</evidence>
<dbReference type="GO" id="GO:0005576">
    <property type="term" value="C:extracellular region"/>
    <property type="evidence" value="ECO:0000318"/>
    <property type="project" value="GO_Central"/>
</dbReference>
<proteinExistence type="inferred from homology"/>
<dbReference type="GeneID" id="7052589"/>
<dbReference type="InterPro" id="IPR013320">
    <property type="entry name" value="ConA-like_dom_sf"/>
</dbReference>
<dbReference type="RefSeq" id="XP_002175441.1">
    <property type="nucleotide sequence ID" value="XM_002175405.2"/>
</dbReference>
<keyword evidence="4" id="KW-0472">Membrane</keyword>
<keyword evidence="2 6" id="KW-0378">Hydrolase</keyword>
<dbReference type="Proteomes" id="UP000001744">
    <property type="component" value="Unassembled WGS sequence"/>
</dbReference>
<reference evidence="6 8" key="1">
    <citation type="journal article" date="2011" name="Science">
        <title>Comparative functional genomics of the fission yeasts.</title>
        <authorList>
            <person name="Rhind N."/>
            <person name="Chen Z."/>
            <person name="Yassour M."/>
            <person name="Thompson D.A."/>
            <person name="Haas B.J."/>
            <person name="Habib N."/>
            <person name="Wapinski I."/>
            <person name="Roy S."/>
            <person name="Lin M.F."/>
            <person name="Heiman D.I."/>
            <person name="Young S.K."/>
            <person name="Furuya K."/>
            <person name="Guo Y."/>
            <person name="Pidoux A."/>
            <person name="Chen H.M."/>
            <person name="Robbertse B."/>
            <person name="Goldberg J.M."/>
            <person name="Aoki K."/>
            <person name="Bayne E.H."/>
            <person name="Berlin A.M."/>
            <person name="Desjardins C.A."/>
            <person name="Dobbs E."/>
            <person name="Dukaj L."/>
            <person name="Fan L."/>
            <person name="FitzGerald M.G."/>
            <person name="French C."/>
            <person name="Gujja S."/>
            <person name="Hansen K."/>
            <person name="Keifenheim D."/>
            <person name="Levin J.Z."/>
            <person name="Mosher R.A."/>
            <person name="Mueller C.A."/>
            <person name="Pfiffner J."/>
            <person name="Priest M."/>
            <person name="Russ C."/>
            <person name="Smialowska A."/>
            <person name="Swoboda P."/>
            <person name="Sykes S.M."/>
            <person name="Vaughn M."/>
            <person name="Vengrova S."/>
            <person name="Yoder R."/>
            <person name="Zeng Q."/>
            <person name="Allshire R."/>
            <person name="Baulcombe D."/>
            <person name="Birren B.W."/>
            <person name="Brown W."/>
            <person name="Ekwall K."/>
            <person name="Kellis M."/>
            <person name="Leatherwood J."/>
            <person name="Levin H."/>
            <person name="Margalit H."/>
            <person name="Martienssen R."/>
            <person name="Nieduszynski C.A."/>
            <person name="Spatafora J.W."/>
            <person name="Friedman N."/>
            <person name="Dalgaard J.Z."/>
            <person name="Baumann P."/>
            <person name="Niki H."/>
            <person name="Regev A."/>
            <person name="Nusbaum C."/>
        </authorList>
    </citation>
    <scope>NUCLEOTIDE SEQUENCE [LARGE SCALE GENOMIC DNA]</scope>
    <source>
        <strain evidence="8">yFS275 / FY16936</strain>
    </source>
</reference>
<comment type="similarity">
    <text evidence="1">Belongs to the glycosyl hydrolase 16 family.</text>
</comment>
<dbReference type="InterPro" id="IPR050546">
    <property type="entry name" value="Glycosyl_Hydrlase_16"/>
</dbReference>
<keyword evidence="4" id="KW-1133">Transmembrane helix</keyword>
<evidence type="ECO:0000313" key="7">
    <source>
        <dbReference type="JaponicusDB" id="SJAG_04327"/>
    </source>
</evidence>
<dbReference type="PROSITE" id="PS51762">
    <property type="entry name" value="GH16_2"/>
    <property type="match status" value="1"/>
</dbReference>
<dbReference type="InterPro" id="IPR000757">
    <property type="entry name" value="Beta-glucanase-like"/>
</dbReference>
<dbReference type="OrthoDB" id="192832at2759"/>
<protein>
    <submittedName>
        <fullName evidence="6">Glycosyl hydrolase family 16</fullName>
    </submittedName>
</protein>
<keyword evidence="4" id="KW-0812">Transmembrane</keyword>
<dbReference type="PANTHER" id="PTHR10963">
    <property type="entry name" value="GLYCOSYL HYDROLASE-RELATED"/>
    <property type="match status" value="1"/>
</dbReference>
<evidence type="ECO:0000256" key="1">
    <source>
        <dbReference type="ARBA" id="ARBA00006865"/>
    </source>
</evidence>
<evidence type="ECO:0000256" key="2">
    <source>
        <dbReference type="ARBA" id="ARBA00022801"/>
    </source>
</evidence>
<keyword evidence="8" id="KW-1185">Reference proteome</keyword>
<dbReference type="EMBL" id="KE651167">
    <property type="protein sequence ID" value="EEB09148.1"/>
    <property type="molecule type" value="Genomic_DNA"/>
</dbReference>
<dbReference type="JaponicusDB" id="SJAG_04327">
    <property type="gene designation" value="crr1"/>
</dbReference>